<dbReference type="KEGG" id="ehx:EMIHUDRAFT_234875"/>
<dbReference type="AlphaFoldDB" id="A0A0D3JXN4"/>
<organism evidence="2 3">
    <name type="scientific">Emiliania huxleyi (strain CCMP1516)</name>
    <dbReference type="NCBI Taxonomy" id="280463"/>
    <lineage>
        <taxon>Eukaryota</taxon>
        <taxon>Haptista</taxon>
        <taxon>Haptophyta</taxon>
        <taxon>Prymnesiophyceae</taxon>
        <taxon>Isochrysidales</taxon>
        <taxon>Noelaerhabdaceae</taxon>
        <taxon>Emiliania</taxon>
    </lineage>
</organism>
<dbReference type="RefSeq" id="XP_005780698.1">
    <property type="nucleotide sequence ID" value="XM_005780641.1"/>
</dbReference>
<reference evidence="3" key="1">
    <citation type="journal article" date="2013" name="Nature">
        <title>Pan genome of the phytoplankton Emiliania underpins its global distribution.</title>
        <authorList>
            <person name="Read B.A."/>
            <person name="Kegel J."/>
            <person name="Klute M.J."/>
            <person name="Kuo A."/>
            <person name="Lefebvre S.C."/>
            <person name="Maumus F."/>
            <person name="Mayer C."/>
            <person name="Miller J."/>
            <person name="Monier A."/>
            <person name="Salamov A."/>
            <person name="Young J."/>
            <person name="Aguilar M."/>
            <person name="Claverie J.M."/>
            <person name="Frickenhaus S."/>
            <person name="Gonzalez K."/>
            <person name="Herman E.K."/>
            <person name="Lin Y.C."/>
            <person name="Napier J."/>
            <person name="Ogata H."/>
            <person name="Sarno A.F."/>
            <person name="Shmutz J."/>
            <person name="Schroeder D."/>
            <person name="de Vargas C."/>
            <person name="Verret F."/>
            <person name="von Dassow P."/>
            <person name="Valentin K."/>
            <person name="Van de Peer Y."/>
            <person name="Wheeler G."/>
            <person name="Dacks J.B."/>
            <person name="Delwiche C.F."/>
            <person name="Dyhrman S.T."/>
            <person name="Glockner G."/>
            <person name="John U."/>
            <person name="Richards T."/>
            <person name="Worden A.Z."/>
            <person name="Zhang X."/>
            <person name="Grigoriev I.V."/>
            <person name="Allen A.E."/>
            <person name="Bidle K."/>
            <person name="Borodovsky M."/>
            <person name="Bowler C."/>
            <person name="Brownlee C."/>
            <person name="Cock J.M."/>
            <person name="Elias M."/>
            <person name="Gladyshev V.N."/>
            <person name="Groth M."/>
            <person name="Guda C."/>
            <person name="Hadaegh A."/>
            <person name="Iglesias-Rodriguez M.D."/>
            <person name="Jenkins J."/>
            <person name="Jones B.M."/>
            <person name="Lawson T."/>
            <person name="Leese F."/>
            <person name="Lindquist E."/>
            <person name="Lobanov A."/>
            <person name="Lomsadze A."/>
            <person name="Malik S.B."/>
            <person name="Marsh M.E."/>
            <person name="Mackinder L."/>
            <person name="Mock T."/>
            <person name="Mueller-Roeber B."/>
            <person name="Pagarete A."/>
            <person name="Parker M."/>
            <person name="Probert I."/>
            <person name="Quesneville H."/>
            <person name="Raines C."/>
            <person name="Rensing S.A."/>
            <person name="Riano-Pachon D.M."/>
            <person name="Richier S."/>
            <person name="Rokitta S."/>
            <person name="Shiraiwa Y."/>
            <person name="Soanes D.M."/>
            <person name="van der Giezen M."/>
            <person name="Wahlund T.M."/>
            <person name="Williams B."/>
            <person name="Wilson W."/>
            <person name="Wolfe G."/>
            <person name="Wurch L.L."/>
        </authorList>
    </citation>
    <scope>NUCLEOTIDE SEQUENCE</scope>
</reference>
<dbReference type="GeneID" id="17273814"/>
<keyword evidence="3" id="KW-1185">Reference proteome</keyword>
<reference evidence="2" key="2">
    <citation type="submission" date="2024-10" db="UniProtKB">
        <authorList>
            <consortium name="EnsemblProtists"/>
        </authorList>
    </citation>
    <scope>IDENTIFICATION</scope>
</reference>
<name>A0A0D3JXN4_EMIH1</name>
<feature type="region of interest" description="Disordered" evidence="1">
    <location>
        <begin position="22"/>
        <end position="55"/>
    </location>
</feature>
<feature type="compositionally biased region" description="Low complexity" evidence="1">
    <location>
        <begin position="39"/>
        <end position="53"/>
    </location>
</feature>
<dbReference type="Proteomes" id="UP000013827">
    <property type="component" value="Unassembled WGS sequence"/>
</dbReference>
<accession>A0A0D3JXN4</accession>
<sequence length="242" mass="26055">MPKAEAAALDCEHTTRWSCEEQVVNPHNPDTAAKRRRSSGSNSAEPAAAATASGKRPAAAAVCSMPPGLQQSATQRVSQCLLSTMCSQREEPARQMSQAQEDDLRGFYDQLMRRLQADGWAEGWSAVKSQILEAAGSGSVLCGRFGLCDIVVGHEKRGGVEGENLLIGRVQFIALRTAHEVAIFDCWSKCGTRTVERSDGRAPLLSSRPGSRRVLLFAPGERFVLEVGETARVTFNPRAAAA</sequence>
<protein>
    <submittedName>
        <fullName evidence="2">Uncharacterized protein</fullName>
    </submittedName>
</protein>
<proteinExistence type="predicted"/>
<evidence type="ECO:0000313" key="3">
    <source>
        <dbReference type="Proteomes" id="UP000013827"/>
    </source>
</evidence>
<evidence type="ECO:0000313" key="2">
    <source>
        <dbReference type="EnsemblProtists" id="EOD28269"/>
    </source>
</evidence>
<evidence type="ECO:0000256" key="1">
    <source>
        <dbReference type="SAM" id="MobiDB-lite"/>
    </source>
</evidence>
<dbReference type="EnsemblProtists" id="EOD28269">
    <property type="protein sequence ID" value="EOD28269"/>
    <property type="gene ID" value="EMIHUDRAFT_234875"/>
</dbReference>
<dbReference type="PaxDb" id="2903-EOD28269"/>
<dbReference type="HOGENOM" id="CLU_100404_0_0_1"/>